<gene>
    <name evidence="1" type="ORF">ACFPPC_13320</name>
</gene>
<reference evidence="2" key="1">
    <citation type="journal article" date="2019" name="Int. J. Syst. Evol. Microbiol.">
        <title>The Global Catalogue of Microorganisms (GCM) 10K type strain sequencing project: providing services to taxonomists for standard genome sequencing and annotation.</title>
        <authorList>
            <consortium name="The Broad Institute Genomics Platform"/>
            <consortium name="The Broad Institute Genome Sequencing Center for Infectious Disease"/>
            <person name="Wu L."/>
            <person name="Ma J."/>
        </authorList>
    </citation>
    <scope>NUCLEOTIDE SEQUENCE [LARGE SCALE GENOMIC DNA]</scope>
    <source>
        <strain evidence="2">CGMCC 1.16326</strain>
    </source>
</reference>
<evidence type="ECO:0000313" key="1">
    <source>
        <dbReference type="EMBL" id="MFC5393619.1"/>
    </source>
</evidence>
<organism evidence="1 2">
    <name type="scientific">Bosea vestrisii</name>
    <dbReference type="NCBI Taxonomy" id="151416"/>
    <lineage>
        <taxon>Bacteria</taxon>
        <taxon>Pseudomonadati</taxon>
        <taxon>Pseudomonadota</taxon>
        <taxon>Alphaproteobacteria</taxon>
        <taxon>Hyphomicrobiales</taxon>
        <taxon>Boseaceae</taxon>
        <taxon>Bosea</taxon>
    </lineage>
</organism>
<dbReference type="Proteomes" id="UP001596104">
    <property type="component" value="Unassembled WGS sequence"/>
</dbReference>
<dbReference type="EMBL" id="JBHSLV010000021">
    <property type="protein sequence ID" value="MFC5393619.1"/>
    <property type="molecule type" value="Genomic_DNA"/>
</dbReference>
<evidence type="ECO:0000313" key="2">
    <source>
        <dbReference type="Proteomes" id="UP001596104"/>
    </source>
</evidence>
<proteinExistence type="predicted"/>
<dbReference type="RefSeq" id="WP_377008656.1">
    <property type="nucleotide sequence ID" value="NZ_JBHSLV010000021.1"/>
</dbReference>
<sequence>MLPKSVGRQGGLVSTEAAFLTSLTRHLPKLVLIGILWAAGACGAAAQASPLTAEQTAELYYRAWLNYDRASTLRLQREWGASKGRVNYIDLKRTADPIGWTLKHAMSRPPAGSSNEQLKLFARLMVEASKRVRCQAKAADIGAQLPTGSHLARVELACAVPDAVPGLRQLRARAGANEIGGADSMPSATMLRGMIDAFAAAPLTRQVATEIVLTGDADKRVWRAGPTELGVERVSTDLSRQIVQAGFLQ</sequence>
<comment type="caution">
    <text evidence="1">The sequence shown here is derived from an EMBL/GenBank/DDBJ whole genome shotgun (WGS) entry which is preliminary data.</text>
</comment>
<keyword evidence="2" id="KW-1185">Reference proteome</keyword>
<accession>A0ABW0HEE4</accession>
<protein>
    <submittedName>
        <fullName evidence="1">Uncharacterized protein</fullName>
    </submittedName>
</protein>
<name>A0ABW0HEE4_9HYPH</name>